<evidence type="ECO:0000313" key="3">
    <source>
        <dbReference type="RefSeq" id="XP_030376487.1"/>
    </source>
</evidence>
<evidence type="ECO:0000313" key="2">
    <source>
        <dbReference type="Proteomes" id="UP000504634"/>
    </source>
</evidence>
<proteinExistence type="predicted"/>
<dbReference type="RefSeq" id="XP_030376487.1">
    <property type="nucleotide sequence ID" value="XM_030520627.1"/>
</dbReference>
<dbReference type="Proteomes" id="UP000504634">
    <property type="component" value="Unplaced"/>
</dbReference>
<keyword evidence="2" id="KW-1185">Reference proteome</keyword>
<dbReference type="GeneID" id="115625547"/>
<organism evidence="2 3">
    <name type="scientific">Drosophila lebanonensis</name>
    <name type="common">Fruit fly</name>
    <name type="synonym">Scaptodrosophila lebanonensis</name>
    <dbReference type="NCBI Taxonomy" id="7225"/>
    <lineage>
        <taxon>Eukaryota</taxon>
        <taxon>Metazoa</taxon>
        <taxon>Ecdysozoa</taxon>
        <taxon>Arthropoda</taxon>
        <taxon>Hexapoda</taxon>
        <taxon>Insecta</taxon>
        <taxon>Pterygota</taxon>
        <taxon>Neoptera</taxon>
        <taxon>Endopterygota</taxon>
        <taxon>Diptera</taxon>
        <taxon>Brachycera</taxon>
        <taxon>Muscomorpha</taxon>
        <taxon>Ephydroidea</taxon>
        <taxon>Drosophilidae</taxon>
        <taxon>Scaptodrosophila</taxon>
    </lineage>
</organism>
<protein>
    <submittedName>
        <fullName evidence="3">Telomere-binding protein cav isoform X1</fullName>
    </submittedName>
</protein>
<feature type="region of interest" description="Disordered" evidence="1">
    <location>
        <begin position="246"/>
        <end position="275"/>
    </location>
</feature>
<name>A0A6J2TNC9_DROLE</name>
<accession>A0A6J2TNC9</accession>
<evidence type="ECO:0000256" key="1">
    <source>
        <dbReference type="SAM" id="MobiDB-lite"/>
    </source>
</evidence>
<dbReference type="AlphaFoldDB" id="A0A6J2TNC9"/>
<dbReference type="OrthoDB" id="7934455at2759"/>
<sequence>MSCNLPKPLLEYQAEEEIEVKSLISDPNLEDWQRVLMFDLYKASQVTSEDLSRKYTDDEVKELCLRTKCRVRMNMYNCVWDAKKRLTKKGRLSNRSERFINEMLAKAVRIRMVIPYTDEDVAKYNHISRCNLKRDNNIRLDRWRYEELNNLTGDVLCSAGKNSTPLDCGREQIIDEQEFQQGNYTQIPPELRVEPQLTAEPKFGEFLINMNSDSLTLYTQTQTESQKLTDGTYSQDYEMFNSQIPATSTQSLPLPNALVSPPLSMENDDTQGNFL</sequence>
<gene>
    <name evidence="3" type="primary">LOC115625547</name>
</gene>
<reference evidence="3" key="1">
    <citation type="submission" date="2025-08" db="UniProtKB">
        <authorList>
            <consortium name="RefSeq"/>
        </authorList>
    </citation>
    <scope>IDENTIFICATION</scope>
    <source>
        <strain evidence="3">11010-0011.00</strain>
        <tissue evidence="3">Whole body</tissue>
    </source>
</reference>